<name>A0A2H9T8Q6_9ZZZZ</name>
<dbReference type="NCBIfam" id="NF004127">
    <property type="entry name" value="PRK05617.1"/>
    <property type="match status" value="1"/>
</dbReference>
<comment type="catalytic activity">
    <reaction evidence="1">
        <text>3-hydroxy-2-methylpropanoyl-CoA + H2O = 3-hydroxy-2-methylpropanoate + CoA + H(+)</text>
        <dbReference type="Rhea" id="RHEA:20888"/>
        <dbReference type="ChEBI" id="CHEBI:11805"/>
        <dbReference type="ChEBI" id="CHEBI:15377"/>
        <dbReference type="ChEBI" id="CHEBI:15378"/>
        <dbReference type="ChEBI" id="CHEBI:57287"/>
        <dbReference type="ChEBI" id="CHEBI:57340"/>
        <dbReference type="EC" id="3.1.2.4"/>
    </reaction>
</comment>
<dbReference type="InterPro" id="IPR045004">
    <property type="entry name" value="ECH_dom"/>
</dbReference>
<dbReference type="PANTHER" id="PTHR43176:SF3">
    <property type="entry name" value="3-HYDROXYISOBUTYRYL-COA HYDROLASE, MITOCHONDRIAL"/>
    <property type="match status" value="1"/>
</dbReference>
<dbReference type="GO" id="GO:0016829">
    <property type="term" value="F:lyase activity"/>
    <property type="evidence" value="ECO:0007669"/>
    <property type="project" value="UniProtKB-KW"/>
</dbReference>
<reference evidence="5" key="1">
    <citation type="journal article" date="2017" name="Appl. Environ. Microbiol.">
        <title>Molecular characterization of an Endozoicomonas-like organism causing infection in king scallop Pecten maximus L.</title>
        <authorList>
            <person name="Cano I."/>
            <person name="van Aerle R."/>
            <person name="Ross S."/>
            <person name="Verner-Jeffreys D.W."/>
            <person name="Paley R.K."/>
            <person name="Rimmer G."/>
            <person name="Ryder D."/>
            <person name="Hooper P."/>
            <person name="Stone D."/>
            <person name="Feist S.W."/>
        </authorList>
    </citation>
    <scope>NUCLEOTIDE SEQUENCE</scope>
</reference>
<dbReference type="EMBL" id="NSIT01000061">
    <property type="protein sequence ID" value="PJE79569.1"/>
    <property type="molecule type" value="Genomic_DNA"/>
</dbReference>
<comment type="caution">
    <text evidence="5">The sequence shown here is derived from an EMBL/GenBank/DDBJ whole genome shotgun (WGS) entry which is preliminary data.</text>
</comment>
<gene>
    <name evidence="5" type="primary">caiD</name>
    <name evidence="5" type="ORF">CI610_01474</name>
</gene>
<dbReference type="GO" id="GO:0005829">
    <property type="term" value="C:cytosol"/>
    <property type="evidence" value="ECO:0007669"/>
    <property type="project" value="TreeGrafter"/>
</dbReference>
<feature type="domain" description="Enoyl-CoA hydratase/isomerase" evidence="4">
    <location>
        <begin position="19"/>
        <end position="355"/>
    </location>
</feature>
<evidence type="ECO:0000259" key="4">
    <source>
        <dbReference type="Pfam" id="PF16113"/>
    </source>
</evidence>
<organism evidence="5">
    <name type="scientific">invertebrate metagenome</name>
    <dbReference type="NCBI Taxonomy" id="1711999"/>
    <lineage>
        <taxon>unclassified sequences</taxon>
        <taxon>metagenomes</taxon>
        <taxon>organismal metagenomes</taxon>
    </lineage>
</organism>
<keyword evidence="5" id="KW-0456">Lyase</keyword>
<proteinExistence type="predicted"/>
<protein>
    <recommendedName>
        <fullName evidence="2">3-hydroxyisobutyryl-CoA hydrolase</fullName>
        <ecNumber evidence="2">3.1.2.4</ecNumber>
    </recommendedName>
</protein>
<dbReference type="EC" id="3.1.2.4" evidence="2"/>
<dbReference type="CDD" id="cd06558">
    <property type="entry name" value="crotonase-like"/>
    <property type="match status" value="1"/>
</dbReference>
<evidence type="ECO:0000256" key="1">
    <source>
        <dbReference type="ARBA" id="ARBA00001709"/>
    </source>
</evidence>
<dbReference type="Gene3D" id="3.90.226.10">
    <property type="entry name" value="2-enoyl-CoA Hydratase, Chain A, domain 1"/>
    <property type="match status" value="1"/>
</dbReference>
<evidence type="ECO:0000256" key="2">
    <source>
        <dbReference type="ARBA" id="ARBA00011915"/>
    </source>
</evidence>
<dbReference type="InterPro" id="IPR029045">
    <property type="entry name" value="ClpP/crotonase-like_dom_sf"/>
</dbReference>
<dbReference type="AlphaFoldDB" id="A0A2H9T8Q6"/>
<dbReference type="GO" id="GO:0003860">
    <property type="term" value="F:3-hydroxyisobutyryl-CoA hydrolase activity"/>
    <property type="evidence" value="ECO:0007669"/>
    <property type="project" value="UniProtKB-EC"/>
</dbReference>
<dbReference type="InterPro" id="IPR032259">
    <property type="entry name" value="HIBYL-CoA-H"/>
</dbReference>
<dbReference type="Pfam" id="PF16113">
    <property type="entry name" value="ECH_2"/>
    <property type="match status" value="1"/>
</dbReference>
<dbReference type="GO" id="GO:0006574">
    <property type="term" value="P:L-valine catabolic process"/>
    <property type="evidence" value="ECO:0007669"/>
    <property type="project" value="TreeGrafter"/>
</dbReference>
<keyword evidence="3" id="KW-0378">Hydrolase</keyword>
<dbReference type="SUPFAM" id="SSF52096">
    <property type="entry name" value="ClpP/crotonase"/>
    <property type="match status" value="1"/>
</dbReference>
<dbReference type="PANTHER" id="PTHR43176">
    <property type="entry name" value="3-HYDROXYISOBUTYRYL-COA HYDROLASE-RELATED"/>
    <property type="match status" value="1"/>
</dbReference>
<evidence type="ECO:0000313" key="5">
    <source>
        <dbReference type="EMBL" id="PJE79569.1"/>
    </source>
</evidence>
<evidence type="ECO:0000256" key="3">
    <source>
        <dbReference type="ARBA" id="ARBA00022801"/>
    </source>
</evidence>
<sequence>MENHAVLFDELRTESGHTIGRIQLNKNQTLNALTQLMVDQIYDQLLVWKNNPNITCVFLDSSVQKSFCSGGDVREITQSIRQGDTESPERFFTREYQLDYLIHIYTKPVICWGHGIVMGGGLGLMAGADFRVVTDISTLAMPETAIGFFPDVGASWFLGRLPRDIGLFIALTGARLNAGDAIYLGLANRFIEHSFKEDIIRDLQKADWSDSDAHTLIYQTLHHYEKVHSAGWLPYSHIRANRDQIAALMDKVSLTDTMEDFQQLDTGDAWLKQSVQNALSASPLSLALTGEHLKRSEKASLKDIFQSEVILANNCAHKGDFVEGVRTVLEDRSLMPKWQYQSVDQIPQSVLDEFFTPFGKEKTPIKLEF</sequence>
<accession>A0A2H9T8Q6</accession>